<evidence type="ECO:0000313" key="1">
    <source>
        <dbReference type="EMBL" id="KAF4623150.1"/>
    </source>
</evidence>
<reference evidence="1 2" key="1">
    <citation type="submission" date="2019-12" db="EMBL/GenBank/DDBJ databases">
        <authorList>
            <person name="Floudas D."/>
            <person name="Bentzer J."/>
            <person name="Ahren D."/>
            <person name="Johansson T."/>
            <person name="Persson P."/>
            <person name="Tunlid A."/>
        </authorList>
    </citation>
    <scope>NUCLEOTIDE SEQUENCE [LARGE SCALE GENOMIC DNA]</scope>
    <source>
        <strain evidence="1 2">CBS 102.39</strain>
    </source>
</reference>
<evidence type="ECO:0008006" key="3">
    <source>
        <dbReference type="Google" id="ProtNLM"/>
    </source>
</evidence>
<evidence type="ECO:0000313" key="2">
    <source>
        <dbReference type="Proteomes" id="UP000521872"/>
    </source>
</evidence>
<dbReference type="AlphaFoldDB" id="A0A8H4R490"/>
<proteinExistence type="predicted"/>
<keyword evidence="2" id="KW-1185">Reference proteome</keyword>
<organism evidence="1 2">
    <name type="scientific">Agrocybe pediades</name>
    <dbReference type="NCBI Taxonomy" id="84607"/>
    <lineage>
        <taxon>Eukaryota</taxon>
        <taxon>Fungi</taxon>
        <taxon>Dikarya</taxon>
        <taxon>Basidiomycota</taxon>
        <taxon>Agaricomycotina</taxon>
        <taxon>Agaricomycetes</taxon>
        <taxon>Agaricomycetidae</taxon>
        <taxon>Agaricales</taxon>
        <taxon>Agaricineae</taxon>
        <taxon>Strophariaceae</taxon>
        <taxon>Agrocybe</taxon>
    </lineage>
</organism>
<name>A0A8H4R490_9AGAR</name>
<accession>A0A8H4R490</accession>
<protein>
    <recommendedName>
        <fullName evidence="3">F-box domain-containing protein</fullName>
    </recommendedName>
</protein>
<dbReference type="EMBL" id="JAACJL010000001">
    <property type="protein sequence ID" value="KAF4623150.1"/>
    <property type="molecule type" value="Genomic_DNA"/>
</dbReference>
<sequence>MVTGTTETHPPPILNFEIWAHIASFLTLSQLWDMRYLNKAMYDLAMDAGYRDVHICLDYGNFPGFGRKFARVYDTQPATRWVRKLEFSHFQALHHTHGINWSSRKGRDAIPEDYLFFLPPLSMGNFQSRTSESEELETLKQTIRKFHLVSSVWIDLCQYHTNKEQLLLSSFGITTFSSTLTSLSINFHYEMVSYLIPKAILLPCLRDLSFRMEFDMKAGMLRGWAGGGVVPLMTTVEALSDFVNGHAHLLKSLAIHFPMDESGLGTHQLPPVLPTWQTPHLSVVYSRLVPFRRLDALSFDISRQSGTHFSA</sequence>
<comment type="caution">
    <text evidence="1">The sequence shown here is derived from an EMBL/GenBank/DDBJ whole genome shotgun (WGS) entry which is preliminary data.</text>
</comment>
<gene>
    <name evidence="1" type="ORF">D9613_002294</name>
</gene>
<dbReference type="Proteomes" id="UP000521872">
    <property type="component" value="Unassembled WGS sequence"/>
</dbReference>